<keyword evidence="4 10" id="KW-0812">Transmembrane</keyword>
<feature type="domain" description="EF-hand" evidence="12">
    <location>
        <begin position="288"/>
        <end position="323"/>
    </location>
</feature>
<dbReference type="GO" id="GO:0015369">
    <property type="term" value="F:calcium:proton antiporter activity"/>
    <property type="evidence" value="ECO:0007669"/>
    <property type="project" value="TreeGrafter"/>
</dbReference>
<protein>
    <recommendedName>
        <fullName evidence="12">EF-hand domain-containing protein</fullName>
    </recommendedName>
</protein>
<feature type="transmembrane region" description="Helical" evidence="10">
    <location>
        <begin position="139"/>
        <end position="162"/>
    </location>
</feature>
<keyword evidence="14" id="KW-1185">Reference proteome</keyword>
<evidence type="ECO:0000256" key="7">
    <source>
        <dbReference type="ARBA" id="ARBA00023065"/>
    </source>
</evidence>
<feature type="transmembrane region" description="Helical" evidence="10">
    <location>
        <begin position="456"/>
        <end position="476"/>
    </location>
</feature>
<evidence type="ECO:0000256" key="6">
    <source>
        <dbReference type="ARBA" id="ARBA00022989"/>
    </source>
</evidence>
<evidence type="ECO:0000256" key="3">
    <source>
        <dbReference type="ARBA" id="ARBA00022449"/>
    </source>
</evidence>
<dbReference type="InterPro" id="IPR011992">
    <property type="entry name" value="EF-hand-dom_pair"/>
</dbReference>
<evidence type="ECO:0000259" key="12">
    <source>
        <dbReference type="PROSITE" id="PS50222"/>
    </source>
</evidence>
<dbReference type="AlphaFoldDB" id="A0AAN7KQ01"/>
<feature type="compositionally biased region" description="Polar residues" evidence="9">
    <location>
        <begin position="377"/>
        <end position="389"/>
    </location>
</feature>
<dbReference type="Pfam" id="PF13499">
    <property type="entry name" value="EF-hand_7"/>
    <property type="match status" value="1"/>
</dbReference>
<reference evidence="13 14" key="1">
    <citation type="journal article" date="2023" name="Hortic Res">
        <title>Pangenome of water caltrop reveals structural variations and asymmetric subgenome divergence after allopolyploidization.</title>
        <authorList>
            <person name="Zhang X."/>
            <person name="Chen Y."/>
            <person name="Wang L."/>
            <person name="Yuan Y."/>
            <person name="Fang M."/>
            <person name="Shi L."/>
            <person name="Lu R."/>
            <person name="Comes H.P."/>
            <person name="Ma Y."/>
            <person name="Chen Y."/>
            <person name="Huang G."/>
            <person name="Zhou Y."/>
            <person name="Zheng Z."/>
            <person name="Qiu Y."/>
        </authorList>
    </citation>
    <scope>NUCLEOTIDE SEQUENCE [LARGE SCALE GENOMIC DNA]</scope>
    <source>
        <tissue evidence="13">Roots</tissue>
    </source>
</reference>
<dbReference type="InterPro" id="IPR004713">
    <property type="entry name" value="CaH_exchang"/>
</dbReference>
<dbReference type="CDD" id="cd00051">
    <property type="entry name" value="EFh"/>
    <property type="match status" value="1"/>
</dbReference>
<feature type="domain" description="EF-hand" evidence="12">
    <location>
        <begin position="328"/>
        <end position="363"/>
    </location>
</feature>
<dbReference type="GO" id="GO:0016020">
    <property type="term" value="C:membrane"/>
    <property type="evidence" value="ECO:0007669"/>
    <property type="project" value="InterPro"/>
</dbReference>
<dbReference type="GO" id="GO:0006874">
    <property type="term" value="P:intracellular calcium ion homeostasis"/>
    <property type="evidence" value="ECO:0007669"/>
    <property type="project" value="TreeGrafter"/>
</dbReference>
<feature type="transmembrane region" description="Helical" evidence="10">
    <location>
        <begin position="235"/>
        <end position="256"/>
    </location>
</feature>
<feature type="chain" id="PRO_5042891132" description="EF-hand domain-containing protein" evidence="11">
    <location>
        <begin position="22"/>
        <end position="584"/>
    </location>
</feature>
<name>A0AAN7KQ01_9MYRT</name>
<dbReference type="Pfam" id="PF01699">
    <property type="entry name" value="Na_Ca_ex"/>
    <property type="match status" value="1"/>
</dbReference>
<dbReference type="Proteomes" id="UP001345219">
    <property type="component" value="Chromosome 24"/>
</dbReference>
<keyword evidence="3" id="KW-0050">Antiport</keyword>
<evidence type="ECO:0000313" key="14">
    <source>
        <dbReference type="Proteomes" id="UP001345219"/>
    </source>
</evidence>
<dbReference type="InterPro" id="IPR018247">
    <property type="entry name" value="EF_Hand_1_Ca_BS"/>
</dbReference>
<feature type="transmembrane region" description="Helical" evidence="10">
    <location>
        <begin position="535"/>
        <end position="552"/>
    </location>
</feature>
<sequence length="584" mass="63801">MWRSRVALNVLLVLMVHSATGRSIRGIISDGMDGASVGWRGGGALRLSSTTVTCTPTYGFLPCTTEVWGELFLIVVYEYLLAAAGHYIALGSDLFFRMFGTGIFGASLFQLLGTIPQVVIMLVSALSSSTDTIESMATMLMAMLAGSAILSLTLIWGTIVVFGSYDLNDNSPPSSSSSTTCFSLPTFKQLFSSSYGVKTDTETKKVARIVLATLVPFLILQLAKILSSSTAERIVILITLIIVVISLVFYCTYEVFQPWIQQKRYEYVLRKHLKDSLMKKYLTTAGRPNETLIATLFGKIDKNNDGKISESELYAFILGVQIDEAGLSTDDYTQKVMEEFDISKDSQISRQEFINGVSNWLIKASNPPSPTTTTSSGRYTPQGTTEERTSLISQVQTGTISASTSAAATPTSTPISTTTPSGSTWWNYTTALFFIILGTGFTMLIGQPLMINIQDFASAIGIPSFFISYVVVPLAMSYRQAITAVTSARKMTVKDTSLSFTAIYNGVFMNNLMSLATFLALVYIKDIEWDVSAEVLVVLLICALMGLVSSFLDKFPLWMGIVSYILYPVSLLLLYVLTSVLGWS</sequence>
<evidence type="ECO:0000256" key="10">
    <source>
        <dbReference type="SAM" id="Phobius"/>
    </source>
</evidence>
<feature type="transmembrane region" description="Helical" evidence="10">
    <location>
        <begin position="431"/>
        <end position="450"/>
    </location>
</feature>
<evidence type="ECO:0000256" key="1">
    <source>
        <dbReference type="ARBA" id="ARBA00004127"/>
    </source>
</evidence>
<dbReference type="PROSITE" id="PS00018">
    <property type="entry name" value="EF_HAND_1"/>
    <property type="match status" value="1"/>
</dbReference>
<keyword evidence="2" id="KW-0813">Transport</keyword>
<feature type="signal peptide" evidence="11">
    <location>
        <begin position="1"/>
        <end position="21"/>
    </location>
</feature>
<feature type="transmembrane region" description="Helical" evidence="10">
    <location>
        <begin position="564"/>
        <end position="583"/>
    </location>
</feature>
<evidence type="ECO:0000313" key="13">
    <source>
        <dbReference type="EMBL" id="KAK4770805.1"/>
    </source>
</evidence>
<proteinExistence type="predicted"/>
<comment type="caution">
    <text evidence="13">The sequence shown here is derived from an EMBL/GenBank/DDBJ whole genome shotgun (WGS) entry which is preliminary data.</text>
</comment>
<dbReference type="SMART" id="SM00054">
    <property type="entry name" value="EFh"/>
    <property type="match status" value="2"/>
</dbReference>
<keyword evidence="7" id="KW-0406">Ion transport</keyword>
<dbReference type="EMBL" id="JAXIOK010000005">
    <property type="protein sequence ID" value="KAK4770805.1"/>
    <property type="molecule type" value="Genomic_DNA"/>
</dbReference>
<keyword evidence="8 10" id="KW-0472">Membrane</keyword>
<evidence type="ECO:0000256" key="11">
    <source>
        <dbReference type="SAM" id="SignalP"/>
    </source>
</evidence>
<feature type="region of interest" description="Disordered" evidence="9">
    <location>
        <begin position="364"/>
        <end position="389"/>
    </location>
</feature>
<dbReference type="PANTHER" id="PTHR31503">
    <property type="entry name" value="VACUOLAR CALCIUM ION TRANSPORTER"/>
    <property type="match status" value="1"/>
</dbReference>
<dbReference type="Gene3D" id="1.10.238.10">
    <property type="entry name" value="EF-hand"/>
    <property type="match status" value="1"/>
</dbReference>
<feature type="transmembrane region" description="Helical" evidence="10">
    <location>
        <begin position="497"/>
        <end position="523"/>
    </location>
</feature>
<organism evidence="13 14">
    <name type="scientific">Trapa incisa</name>
    <dbReference type="NCBI Taxonomy" id="236973"/>
    <lineage>
        <taxon>Eukaryota</taxon>
        <taxon>Viridiplantae</taxon>
        <taxon>Streptophyta</taxon>
        <taxon>Embryophyta</taxon>
        <taxon>Tracheophyta</taxon>
        <taxon>Spermatophyta</taxon>
        <taxon>Magnoliopsida</taxon>
        <taxon>eudicotyledons</taxon>
        <taxon>Gunneridae</taxon>
        <taxon>Pentapetalae</taxon>
        <taxon>rosids</taxon>
        <taxon>malvids</taxon>
        <taxon>Myrtales</taxon>
        <taxon>Lythraceae</taxon>
        <taxon>Trapa</taxon>
    </lineage>
</organism>
<comment type="subcellular location">
    <subcellularLocation>
        <location evidence="1">Endomembrane system</location>
        <topology evidence="1">Multi-pass membrane protein</topology>
    </subcellularLocation>
</comment>
<dbReference type="PROSITE" id="PS50222">
    <property type="entry name" value="EF_HAND_2"/>
    <property type="match status" value="2"/>
</dbReference>
<evidence type="ECO:0000256" key="4">
    <source>
        <dbReference type="ARBA" id="ARBA00022692"/>
    </source>
</evidence>
<dbReference type="SUPFAM" id="SSF47473">
    <property type="entry name" value="EF-hand"/>
    <property type="match status" value="1"/>
</dbReference>
<dbReference type="InterPro" id="IPR004837">
    <property type="entry name" value="NaCa_Exmemb"/>
</dbReference>
<dbReference type="InterPro" id="IPR002048">
    <property type="entry name" value="EF_hand_dom"/>
</dbReference>
<evidence type="ECO:0000256" key="9">
    <source>
        <dbReference type="SAM" id="MobiDB-lite"/>
    </source>
</evidence>
<dbReference type="GO" id="GO:0012505">
    <property type="term" value="C:endomembrane system"/>
    <property type="evidence" value="ECO:0007669"/>
    <property type="project" value="UniProtKB-SubCell"/>
</dbReference>
<dbReference type="PANTHER" id="PTHR31503:SF80">
    <property type="entry name" value="EF-HAND DOMAIN-CONTAINING PROTEIN"/>
    <property type="match status" value="1"/>
</dbReference>
<keyword evidence="11" id="KW-0732">Signal</keyword>
<keyword evidence="5" id="KW-0106">Calcium</keyword>
<evidence type="ECO:0000256" key="5">
    <source>
        <dbReference type="ARBA" id="ARBA00022837"/>
    </source>
</evidence>
<accession>A0AAN7KQ01</accession>
<keyword evidence="6 10" id="KW-1133">Transmembrane helix</keyword>
<dbReference type="GO" id="GO:0005509">
    <property type="term" value="F:calcium ion binding"/>
    <property type="evidence" value="ECO:0007669"/>
    <property type="project" value="InterPro"/>
</dbReference>
<gene>
    <name evidence="13" type="ORF">SAY87_031337</name>
</gene>
<feature type="transmembrane region" description="Helical" evidence="10">
    <location>
        <begin position="206"/>
        <end position="223"/>
    </location>
</feature>
<evidence type="ECO:0000256" key="2">
    <source>
        <dbReference type="ARBA" id="ARBA00022448"/>
    </source>
</evidence>
<evidence type="ECO:0000256" key="8">
    <source>
        <dbReference type="ARBA" id="ARBA00023136"/>
    </source>
</evidence>
<feature type="transmembrane region" description="Helical" evidence="10">
    <location>
        <begin position="71"/>
        <end position="90"/>
    </location>
</feature>
<feature type="transmembrane region" description="Helical" evidence="10">
    <location>
        <begin position="102"/>
        <end position="127"/>
    </location>
</feature>